<gene>
    <name evidence="1" type="ORF">NPIL_273191</name>
</gene>
<dbReference type="EMBL" id="BMAW01120398">
    <property type="protein sequence ID" value="GFT89149.1"/>
    <property type="molecule type" value="Genomic_DNA"/>
</dbReference>
<sequence length="96" mass="10923">MKPWVPHTYCGIFKTDDIFIITTLLQDQLLDPAWKQSVDKRNAVLVQRTIQVKMVVRVPWDLPKLGISRISGCGAFKALPSVRPLYIVKPPHFHGS</sequence>
<organism evidence="1 2">
    <name type="scientific">Nephila pilipes</name>
    <name type="common">Giant wood spider</name>
    <name type="synonym">Nephila maculata</name>
    <dbReference type="NCBI Taxonomy" id="299642"/>
    <lineage>
        <taxon>Eukaryota</taxon>
        <taxon>Metazoa</taxon>
        <taxon>Ecdysozoa</taxon>
        <taxon>Arthropoda</taxon>
        <taxon>Chelicerata</taxon>
        <taxon>Arachnida</taxon>
        <taxon>Araneae</taxon>
        <taxon>Araneomorphae</taxon>
        <taxon>Entelegynae</taxon>
        <taxon>Araneoidea</taxon>
        <taxon>Nephilidae</taxon>
        <taxon>Nephila</taxon>
    </lineage>
</organism>
<name>A0A8X6PXF6_NEPPI</name>
<comment type="caution">
    <text evidence="1">The sequence shown here is derived from an EMBL/GenBank/DDBJ whole genome shotgun (WGS) entry which is preliminary data.</text>
</comment>
<reference evidence="1" key="1">
    <citation type="submission" date="2020-08" db="EMBL/GenBank/DDBJ databases">
        <title>Multicomponent nature underlies the extraordinary mechanical properties of spider dragline silk.</title>
        <authorList>
            <person name="Kono N."/>
            <person name="Nakamura H."/>
            <person name="Mori M."/>
            <person name="Yoshida Y."/>
            <person name="Ohtoshi R."/>
            <person name="Malay A.D."/>
            <person name="Moran D.A.P."/>
            <person name="Tomita M."/>
            <person name="Numata K."/>
            <person name="Arakawa K."/>
        </authorList>
    </citation>
    <scope>NUCLEOTIDE SEQUENCE</scope>
</reference>
<proteinExistence type="predicted"/>
<evidence type="ECO:0000313" key="2">
    <source>
        <dbReference type="Proteomes" id="UP000887013"/>
    </source>
</evidence>
<dbReference type="AlphaFoldDB" id="A0A8X6PXF6"/>
<accession>A0A8X6PXF6</accession>
<protein>
    <submittedName>
        <fullName evidence="1">Uncharacterized protein</fullName>
    </submittedName>
</protein>
<keyword evidence="2" id="KW-1185">Reference proteome</keyword>
<evidence type="ECO:0000313" key="1">
    <source>
        <dbReference type="EMBL" id="GFT89149.1"/>
    </source>
</evidence>
<dbReference type="Proteomes" id="UP000887013">
    <property type="component" value="Unassembled WGS sequence"/>
</dbReference>